<dbReference type="AlphaFoldDB" id="A0AA88P764"/>
<organism evidence="2 3">
    <name type="scientific">Cirrhinus molitorella</name>
    <name type="common">mud carp</name>
    <dbReference type="NCBI Taxonomy" id="172907"/>
    <lineage>
        <taxon>Eukaryota</taxon>
        <taxon>Metazoa</taxon>
        <taxon>Chordata</taxon>
        <taxon>Craniata</taxon>
        <taxon>Vertebrata</taxon>
        <taxon>Euteleostomi</taxon>
        <taxon>Actinopterygii</taxon>
        <taxon>Neopterygii</taxon>
        <taxon>Teleostei</taxon>
        <taxon>Ostariophysi</taxon>
        <taxon>Cypriniformes</taxon>
        <taxon>Cyprinidae</taxon>
        <taxon>Labeoninae</taxon>
        <taxon>Labeonini</taxon>
        <taxon>Cirrhinus</taxon>
    </lineage>
</organism>
<sequence>MAESNSSRAMRQASSPMSSREQGMEMVEEREWLQEQDVDFAGQCGTHEDVKESSIRTRRDFLCAHRTRFDQDVLIQYVSI</sequence>
<name>A0AA88P764_9TELE</name>
<keyword evidence="3" id="KW-1185">Reference proteome</keyword>
<evidence type="ECO:0000256" key="1">
    <source>
        <dbReference type="SAM" id="MobiDB-lite"/>
    </source>
</evidence>
<proteinExistence type="predicted"/>
<feature type="region of interest" description="Disordered" evidence="1">
    <location>
        <begin position="1"/>
        <end position="26"/>
    </location>
</feature>
<feature type="compositionally biased region" description="Polar residues" evidence="1">
    <location>
        <begin position="1"/>
        <end position="21"/>
    </location>
</feature>
<evidence type="ECO:0000313" key="2">
    <source>
        <dbReference type="EMBL" id="KAK2878639.1"/>
    </source>
</evidence>
<dbReference type="Proteomes" id="UP001187343">
    <property type="component" value="Unassembled WGS sequence"/>
</dbReference>
<accession>A0AA88P764</accession>
<reference evidence="2" key="1">
    <citation type="submission" date="2023-08" db="EMBL/GenBank/DDBJ databases">
        <title>Chromosome-level Genome Assembly of mud carp (Cirrhinus molitorella).</title>
        <authorList>
            <person name="Liu H."/>
        </authorList>
    </citation>
    <scope>NUCLEOTIDE SEQUENCE</scope>
    <source>
        <strain evidence="2">Prfri</strain>
        <tissue evidence="2">Muscle</tissue>
    </source>
</reference>
<dbReference type="EMBL" id="JAUYZG010000019">
    <property type="protein sequence ID" value="KAK2878639.1"/>
    <property type="molecule type" value="Genomic_DNA"/>
</dbReference>
<protein>
    <submittedName>
        <fullName evidence="2">Uncharacterized protein</fullName>
    </submittedName>
</protein>
<gene>
    <name evidence="2" type="ORF">Q8A67_019430</name>
</gene>
<evidence type="ECO:0000313" key="3">
    <source>
        <dbReference type="Proteomes" id="UP001187343"/>
    </source>
</evidence>
<comment type="caution">
    <text evidence="2">The sequence shown here is derived from an EMBL/GenBank/DDBJ whole genome shotgun (WGS) entry which is preliminary data.</text>
</comment>